<proteinExistence type="predicted"/>
<feature type="compositionally biased region" description="Basic and acidic residues" evidence="1">
    <location>
        <begin position="69"/>
        <end position="82"/>
    </location>
</feature>
<evidence type="ECO:0000313" key="2">
    <source>
        <dbReference type="EMBL" id="EZA48363.1"/>
    </source>
</evidence>
<dbReference type="Proteomes" id="UP000279307">
    <property type="component" value="Chromosome 8"/>
</dbReference>
<protein>
    <submittedName>
        <fullName evidence="2">Uncharacterized protein</fullName>
    </submittedName>
</protein>
<accession>A0A026VX44</accession>
<organism evidence="2 4">
    <name type="scientific">Ooceraea biroi</name>
    <name type="common">Clonal raider ant</name>
    <name type="synonym">Cerapachys biroi</name>
    <dbReference type="NCBI Taxonomy" id="2015173"/>
    <lineage>
        <taxon>Eukaryota</taxon>
        <taxon>Metazoa</taxon>
        <taxon>Ecdysozoa</taxon>
        <taxon>Arthropoda</taxon>
        <taxon>Hexapoda</taxon>
        <taxon>Insecta</taxon>
        <taxon>Pterygota</taxon>
        <taxon>Neoptera</taxon>
        <taxon>Endopterygota</taxon>
        <taxon>Hymenoptera</taxon>
        <taxon>Apocrita</taxon>
        <taxon>Aculeata</taxon>
        <taxon>Formicoidea</taxon>
        <taxon>Formicidae</taxon>
        <taxon>Dorylinae</taxon>
        <taxon>Ooceraea</taxon>
    </lineage>
</organism>
<evidence type="ECO:0000313" key="3">
    <source>
        <dbReference type="EMBL" id="RLU19381.1"/>
    </source>
</evidence>
<evidence type="ECO:0000313" key="4">
    <source>
        <dbReference type="Proteomes" id="UP000053097"/>
    </source>
</evidence>
<name>A0A026VX44_OOCBI</name>
<evidence type="ECO:0000256" key="1">
    <source>
        <dbReference type="SAM" id="MobiDB-lite"/>
    </source>
</evidence>
<reference evidence="3" key="3">
    <citation type="submission" date="2018-07" db="EMBL/GenBank/DDBJ databases">
        <authorList>
            <person name="Mckenzie S.K."/>
            <person name="Kronauer D.J.C."/>
        </authorList>
    </citation>
    <scope>NUCLEOTIDE SEQUENCE</scope>
    <source>
        <strain evidence="3">Clonal line C1</strain>
    </source>
</reference>
<reference evidence="3 5" key="2">
    <citation type="journal article" date="2018" name="Genome Res.">
        <title>The genomic architecture and molecular evolution of ant odorant receptors.</title>
        <authorList>
            <person name="McKenzie S.K."/>
            <person name="Kronauer D.J.C."/>
        </authorList>
    </citation>
    <scope>NUCLEOTIDE SEQUENCE [LARGE SCALE GENOMIC DNA]</scope>
    <source>
        <strain evidence="3">Clonal line C1</strain>
    </source>
</reference>
<sequence length="105" mass="11674">MDARELPRAHVDGFRVVGRNIQPGHSRAKNSLKNLAGVKRSENATKERSKEAEEVKKEERNRCGGGSRRRGEAEKKSPELNGDRQVSVAVLRASLNKDILLSSVR</sequence>
<dbReference type="AlphaFoldDB" id="A0A026VX44"/>
<feature type="compositionally biased region" description="Basic and acidic residues" evidence="1">
    <location>
        <begin position="39"/>
        <end position="62"/>
    </location>
</feature>
<dbReference type="Proteomes" id="UP000053097">
    <property type="component" value="Unassembled WGS sequence"/>
</dbReference>
<feature type="region of interest" description="Disordered" evidence="1">
    <location>
        <begin position="20"/>
        <end position="85"/>
    </location>
</feature>
<keyword evidence="4" id="KW-1185">Reference proteome</keyword>
<gene>
    <name evidence="3" type="ORF">DMN91_007938</name>
    <name evidence="2" type="ORF">X777_13878</name>
</gene>
<evidence type="ECO:0000313" key="5">
    <source>
        <dbReference type="Proteomes" id="UP000279307"/>
    </source>
</evidence>
<dbReference type="EMBL" id="KK107648">
    <property type="protein sequence ID" value="EZA48363.1"/>
    <property type="molecule type" value="Genomic_DNA"/>
</dbReference>
<reference evidence="2 4" key="1">
    <citation type="journal article" date="2014" name="Curr. Biol.">
        <title>The genome of the clonal raider ant Cerapachys biroi.</title>
        <authorList>
            <person name="Oxley P.R."/>
            <person name="Ji L."/>
            <person name="Fetter-Pruneda I."/>
            <person name="McKenzie S.K."/>
            <person name="Li C."/>
            <person name="Hu H."/>
            <person name="Zhang G."/>
            <person name="Kronauer D.J."/>
        </authorList>
    </citation>
    <scope>NUCLEOTIDE SEQUENCE [LARGE SCALE GENOMIC DNA]</scope>
</reference>
<dbReference type="EMBL" id="QOIP01000008">
    <property type="protein sequence ID" value="RLU19381.1"/>
    <property type="molecule type" value="Genomic_DNA"/>
</dbReference>